<reference evidence="15" key="1">
    <citation type="submission" date="2021-01" db="UniProtKB">
        <authorList>
            <consortium name="EnsemblMetazoa"/>
        </authorList>
    </citation>
    <scope>IDENTIFICATION</scope>
</reference>
<evidence type="ECO:0000313" key="15">
    <source>
        <dbReference type="EnsemblMetazoa" id="XP_001604598"/>
    </source>
</evidence>
<evidence type="ECO:0000256" key="1">
    <source>
        <dbReference type="ARBA" id="ARBA00001913"/>
    </source>
</evidence>
<dbReference type="InterPro" id="IPR033113">
    <property type="entry name" value="PLA2_histidine"/>
</dbReference>
<sequence>MRSLQCILALSVALLLVSLANAQFYENNYNDNDDEISNETEDDEDLYVDNRIDESPTFVSPVEKFVKAVTSGADNGIGRLISGITKPIRNIVSSNPAGRAVKSGFGEVLNMIGDRFKAIYPGTAWCGAGDIAKSSDEVGLFSMTDSCCRAHDYCNSNINAGESDHGLRNNGIFTRSHCQCDANFYHCLKDVRSIVATNIGITYFNILRPQCFKLEYPAHCVRYGRSRLRSNKCLDYDYDYSQNKTWQWFDSPDFL</sequence>
<keyword evidence="7" id="KW-0378">Hydrolase</keyword>
<dbReference type="Gene3D" id="1.20.90.10">
    <property type="entry name" value="Phospholipase A2 domain"/>
    <property type="match status" value="1"/>
</dbReference>
<organism evidence="15 16">
    <name type="scientific">Nasonia vitripennis</name>
    <name type="common">Parasitic wasp</name>
    <dbReference type="NCBI Taxonomy" id="7425"/>
    <lineage>
        <taxon>Eukaryota</taxon>
        <taxon>Metazoa</taxon>
        <taxon>Ecdysozoa</taxon>
        <taxon>Arthropoda</taxon>
        <taxon>Hexapoda</taxon>
        <taxon>Insecta</taxon>
        <taxon>Pterygota</taxon>
        <taxon>Neoptera</taxon>
        <taxon>Endopterygota</taxon>
        <taxon>Hymenoptera</taxon>
        <taxon>Apocrita</taxon>
        <taxon>Proctotrupomorpha</taxon>
        <taxon>Chalcidoidea</taxon>
        <taxon>Pteromalidae</taxon>
        <taxon>Pteromalinae</taxon>
        <taxon>Nasonia</taxon>
    </lineage>
</organism>
<feature type="chain" id="PRO_5029639908" description="Phospholipase A2" evidence="13">
    <location>
        <begin position="23"/>
        <end position="255"/>
    </location>
</feature>
<dbReference type="OMA" id="IFTRSHC"/>
<keyword evidence="11" id="KW-1015">Disulfide bond</keyword>
<dbReference type="GO" id="GO:0046872">
    <property type="term" value="F:metal ion binding"/>
    <property type="evidence" value="ECO:0007669"/>
    <property type="project" value="UniProtKB-KW"/>
</dbReference>
<keyword evidence="5" id="KW-0964">Secreted</keyword>
<dbReference type="InterPro" id="IPR016090">
    <property type="entry name" value="PLA2-like_dom"/>
</dbReference>
<dbReference type="Pfam" id="PF05826">
    <property type="entry name" value="Phospholip_A2_2"/>
    <property type="match status" value="1"/>
</dbReference>
<evidence type="ECO:0000256" key="7">
    <source>
        <dbReference type="ARBA" id="ARBA00022801"/>
    </source>
</evidence>
<comment type="subcellular location">
    <subcellularLocation>
        <location evidence="2">Secreted</location>
    </subcellularLocation>
</comment>
<dbReference type="PANTHER" id="PTHR12253">
    <property type="entry name" value="RH14732P"/>
    <property type="match status" value="1"/>
</dbReference>
<dbReference type="GO" id="GO:0006644">
    <property type="term" value="P:phospholipid metabolic process"/>
    <property type="evidence" value="ECO:0007669"/>
    <property type="project" value="InterPro"/>
</dbReference>
<dbReference type="GO" id="GO:0005576">
    <property type="term" value="C:extracellular region"/>
    <property type="evidence" value="ECO:0007669"/>
    <property type="project" value="UniProtKB-SubCell"/>
</dbReference>
<dbReference type="SUPFAM" id="SSF48619">
    <property type="entry name" value="Phospholipase A2, PLA2"/>
    <property type="match status" value="1"/>
</dbReference>
<dbReference type="OrthoDB" id="8187220at2759"/>
<dbReference type="FunFam" id="1.20.90.10:FF:000002">
    <property type="entry name" value="Phospholipase A2 group III"/>
    <property type="match status" value="1"/>
</dbReference>
<protein>
    <recommendedName>
        <fullName evidence="4">Phospholipase A2</fullName>
        <ecNumber evidence="3">3.1.1.4</ecNumber>
    </recommendedName>
    <alternativeName>
        <fullName evidence="12">Phosphatidylcholine 2-acylhydrolase</fullName>
    </alternativeName>
</protein>
<accession>A0A7M7G5Z0</accession>
<feature type="domain" description="Phospholipase A2-like central" evidence="14">
    <location>
        <begin position="119"/>
        <end position="214"/>
    </location>
</feature>
<dbReference type="Proteomes" id="UP000002358">
    <property type="component" value="Chromosome 4"/>
</dbReference>
<keyword evidence="10" id="KW-0443">Lipid metabolism</keyword>
<keyword evidence="16" id="KW-1185">Reference proteome</keyword>
<dbReference type="AlphaFoldDB" id="A0A7M7G5Z0"/>
<evidence type="ECO:0000313" key="16">
    <source>
        <dbReference type="Proteomes" id="UP000002358"/>
    </source>
</evidence>
<name>A0A7M7G5Z0_NASVI</name>
<evidence type="ECO:0000256" key="9">
    <source>
        <dbReference type="ARBA" id="ARBA00022963"/>
    </source>
</evidence>
<evidence type="ECO:0000256" key="6">
    <source>
        <dbReference type="ARBA" id="ARBA00022723"/>
    </source>
</evidence>
<evidence type="ECO:0000256" key="11">
    <source>
        <dbReference type="ARBA" id="ARBA00023157"/>
    </source>
</evidence>
<feature type="signal peptide" evidence="13">
    <location>
        <begin position="1"/>
        <end position="22"/>
    </location>
</feature>
<dbReference type="EnsemblMetazoa" id="XM_001604548">
    <property type="protein sequence ID" value="XP_001604598"/>
    <property type="gene ID" value="LOC100121011"/>
</dbReference>
<evidence type="ECO:0000256" key="3">
    <source>
        <dbReference type="ARBA" id="ARBA00013278"/>
    </source>
</evidence>
<evidence type="ECO:0000256" key="13">
    <source>
        <dbReference type="SAM" id="SignalP"/>
    </source>
</evidence>
<evidence type="ECO:0000256" key="8">
    <source>
        <dbReference type="ARBA" id="ARBA00022837"/>
    </source>
</evidence>
<dbReference type="FunCoup" id="A0A7M7G5Z0">
    <property type="interactions" value="65"/>
</dbReference>
<dbReference type="GO" id="GO:0050482">
    <property type="term" value="P:arachidonate secretion"/>
    <property type="evidence" value="ECO:0007669"/>
    <property type="project" value="InterPro"/>
</dbReference>
<dbReference type="EC" id="3.1.1.4" evidence="3"/>
<evidence type="ECO:0000256" key="12">
    <source>
        <dbReference type="ARBA" id="ARBA00029903"/>
    </source>
</evidence>
<keyword evidence="8" id="KW-0106">Calcium</keyword>
<gene>
    <name evidence="15" type="primary">100121011</name>
</gene>
<comment type="cofactor">
    <cofactor evidence="1">
        <name>Ca(2+)</name>
        <dbReference type="ChEBI" id="CHEBI:29108"/>
    </cofactor>
</comment>
<dbReference type="SMR" id="A0A7M7G5Z0"/>
<keyword evidence="13" id="KW-0732">Signal</keyword>
<evidence type="ECO:0000256" key="10">
    <source>
        <dbReference type="ARBA" id="ARBA00023098"/>
    </source>
</evidence>
<evidence type="ECO:0000259" key="14">
    <source>
        <dbReference type="Pfam" id="PF05826"/>
    </source>
</evidence>
<keyword evidence="9" id="KW-0442">Lipid degradation</keyword>
<evidence type="ECO:0000256" key="4">
    <source>
        <dbReference type="ARBA" id="ARBA00021721"/>
    </source>
</evidence>
<evidence type="ECO:0000256" key="5">
    <source>
        <dbReference type="ARBA" id="ARBA00022525"/>
    </source>
</evidence>
<dbReference type="PROSITE" id="PS00118">
    <property type="entry name" value="PA2_HIS"/>
    <property type="match status" value="1"/>
</dbReference>
<dbReference type="GO" id="GO:0016042">
    <property type="term" value="P:lipid catabolic process"/>
    <property type="evidence" value="ECO:0007669"/>
    <property type="project" value="UniProtKB-KW"/>
</dbReference>
<dbReference type="InterPro" id="IPR036444">
    <property type="entry name" value="PLipase_A2_dom_sf"/>
</dbReference>
<dbReference type="InParanoid" id="A0A7M7G5Z0"/>
<dbReference type="GO" id="GO:0004623">
    <property type="term" value="F:phospholipase A2 activity"/>
    <property type="evidence" value="ECO:0007669"/>
    <property type="project" value="UniProtKB-EC"/>
</dbReference>
<keyword evidence="6" id="KW-0479">Metal-binding</keyword>
<dbReference type="KEGG" id="nvi:100121011"/>
<evidence type="ECO:0000256" key="2">
    <source>
        <dbReference type="ARBA" id="ARBA00004613"/>
    </source>
</evidence>
<proteinExistence type="predicted"/>